<evidence type="ECO:0000256" key="3">
    <source>
        <dbReference type="ARBA" id="ARBA00023125"/>
    </source>
</evidence>
<keyword evidence="7" id="KW-1185">Reference proteome</keyword>
<evidence type="ECO:0000256" key="2">
    <source>
        <dbReference type="ARBA" id="ARBA00023015"/>
    </source>
</evidence>
<dbReference type="EMBL" id="FWWV01000046">
    <property type="protein sequence ID" value="SMB88203.1"/>
    <property type="molecule type" value="Genomic_DNA"/>
</dbReference>
<dbReference type="InterPro" id="IPR043129">
    <property type="entry name" value="ATPase_NBD"/>
</dbReference>
<dbReference type="Gene3D" id="1.10.10.10">
    <property type="entry name" value="Winged helix-like DNA-binding domain superfamily/Winged helix DNA-binding domain"/>
    <property type="match status" value="1"/>
</dbReference>
<dbReference type="GO" id="GO:0003677">
    <property type="term" value="F:DNA binding"/>
    <property type="evidence" value="ECO:0007669"/>
    <property type="project" value="UniProtKB-KW"/>
</dbReference>
<evidence type="ECO:0000256" key="5">
    <source>
        <dbReference type="ARBA" id="ARBA00023277"/>
    </source>
</evidence>
<dbReference type="InterPro" id="IPR000600">
    <property type="entry name" value="ROK"/>
</dbReference>
<sequence>MTVNNQMQIVNVDFVKQANGALVYRLIDQHGPISRIQVSEMSGLAAASVTKITRNLLRFGLIKEVAQQESTGGRRAISIVAEREKFANLLIRLGRTTVTIAVMDLTTHILFKQKYQLKTDQSLEGLERYLITLIRQTLSSLQRPDLHIIACGITVPGFVDQDNNTIRYMPQFNLEKPWKLAEKIRQQVNIPVFIGHDVRALALAEFYFGKTRDTSDSILLRIHRGVAAGIIFNKTVLSGSKSNLGEIGHTQVDPLGKRCKCGNFGCLETIVSNQAIEDSVRQLLQQGHQSEWVSLQQFDLAAICHGVNQGDPLLVELFQKLGRHIGQVLAVCSNLLNPEKIILSGEITQAQKVLFPAIERTLRATALPHFVENTMLEASELAHDDVIGAFALIKRALWNGELLIQLLDESVD</sequence>
<dbReference type="InterPro" id="IPR036390">
    <property type="entry name" value="WH_DNA-bd_sf"/>
</dbReference>
<evidence type="ECO:0000313" key="7">
    <source>
        <dbReference type="Proteomes" id="UP000192408"/>
    </source>
</evidence>
<evidence type="ECO:0000256" key="1">
    <source>
        <dbReference type="ARBA" id="ARBA00006479"/>
    </source>
</evidence>
<proteinExistence type="inferred from homology"/>
<dbReference type="AlphaFoldDB" id="A0A1W1V4J0"/>
<accession>A0A1W1V4J0</accession>
<evidence type="ECO:0000313" key="6">
    <source>
        <dbReference type="EMBL" id="SMB88203.1"/>
    </source>
</evidence>
<dbReference type="SUPFAM" id="SSF46785">
    <property type="entry name" value="Winged helix' DNA-binding domain"/>
    <property type="match status" value="1"/>
</dbReference>
<dbReference type="InterPro" id="IPR036388">
    <property type="entry name" value="WH-like_DNA-bd_sf"/>
</dbReference>
<dbReference type="FunFam" id="1.10.10.10:FF:000045">
    <property type="entry name" value="ROK family transcriptional regulator"/>
    <property type="match status" value="1"/>
</dbReference>
<reference evidence="7" key="1">
    <citation type="submission" date="2017-04" db="EMBL/GenBank/DDBJ databases">
        <authorList>
            <person name="Varghese N."/>
            <person name="Submissions S."/>
        </authorList>
    </citation>
    <scope>NUCLEOTIDE SEQUENCE [LARGE SCALE GENOMIC DNA]</scope>
    <source>
        <strain evidence="7">DSM 23072</strain>
    </source>
</reference>
<dbReference type="PANTHER" id="PTHR18964:SF175">
    <property type="entry name" value="N-ACETYLGLUCOSAMINE REPRESSOR"/>
    <property type="match status" value="1"/>
</dbReference>
<organism evidence="6 7">
    <name type="scientific">Pasteurella testudinis DSM 23072</name>
    <dbReference type="NCBI Taxonomy" id="1122938"/>
    <lineage>
        <taxon>Bacteria</taxon>
        <taxon>Pseudomonadati</taxon>
        <taxon>Pseudomonadota</taxon>
        <taxon>Gammaproteobacteria</taxon>
        <taxon>Pasteurellales</taxon>
        <taxon>Pasteurellaceae</taxon>
        <taxon>Pasteurella</taxon>
    </lineage>
</organism>
<dbReference type="Gene3D" id="3.30.420.40">
    <property type="match status" value="2"/>
</dbReference>
<keyword evidence="3" id="KW-0238">DNA-binding</keyword>
<keyword evidence="2" id="KW-0805">Transcription regulation</keyword>
<dbReference type="GO" id="GO:0006355">
    <property type="term" value="P:regulation of DNA-templated transcription"/>
    <property type="evidence" value="ECO:0007669"/>
    <property type="project" value="TreeGrafter"/>
</dbReference>
<dbReference type="Pfam" id="PF00480">
    <property type="entry name" value="ROK"/>
    <property type="match status" value="1"/>
</dbReference>
<name>A0A1W1V4J0_9PAST</name>
<dbReference type="STRING" id="1122938.SAMN05660772_01126"/>
<protein>
    <submittedName>
        <fullName evidence="6">N-acetylglucosamine repressor, NagC</fullName>
    </submittedName>
</protein>
<dbReference type="PANTHER" id="PTHR18964">
    <property type="entry name" value="ROK (REPRESSOR, ORF, KINASE) FAMILY"/>
    <property type="match status" value="1"/>
</dbReference>
<keyword evidence="5" id="KW-0119">Carbohydrate metabolism</keyword>
<comment type="similarity">
    <text evidence="1">Belongs to the ROK (NagC/XylR) family.</text>
</comment>
<dbReference type="Proteomes" id="UP000192408">
    <property type="component" value="Unassembled WGS sequence"/>
</dbReference>
<dbReference type="SUPFAM" id="SSF53067">
    <property type="entry name" value="Actin-like ATPase domain"/>
    <property type="match status" value="1"/>
</dbReference>
<keyword evidence="4" id="KW-0804">Transcription</keyword>
<gene>
    <name evidence="6" type="ORF">SAMN05660772_01126</name>
</gene>
<evidence type="ECO:0000256" key="4">
    <source>
        <dbReference type="ARBA" id="ARBA00023163"/>
    </source>
</evidence>